<keyword evidence="12" id="KW-0325">Glycoprotein</keyword>
<keyword evidence="10 14" id="KW-0472">Membrane</keyword>
<evidence type="ECO:0000256" key="12">
    <source>
        <dbReference type="ARBA" id="ARBA00023180"/>
    </source>
</evidence>
<dbReference type="AlphaFoldDB" id="A0A8B8ADL2"/>
<dbReference type="Proteomes" id="UP000694844">
    <property type="component" value="Chromosome 6"/>
</dbReference>
<dbReference type="GO" id="GO:0051604">
    <property type="term" value="P:protein maturation"/>
    <property type="evidence" value="ECO:0007669"/>
    <property type="project" value="UniProtKB-ARBA"/>
</dbReference>
<evidence type="ECO:0000256" key="8">
    <source>
        <dbReference type="ARBA" id="ARBA00022949"/>
    </source>
</evidence>
<evidence type="ECO:0000256" key="3">
    <source>
        <dbReference type="ARBA" id="ARBA00004651"/>
    </source>
</evidence>
<dbReference type="GO" id="GO:0005886">
    <property type="term" value="C:plasma membrane"/>
    <property type="evidence" value="ECO:0007669"/>
    <property type="project" value="UniProtKB-SubCell"/>
</dbReference>
<evidence type="ECO:0000256" key="13">
    <source>
        <dbReference type="PIRSR" id="PIRSR002419-1"/>
    </source>
</evidence>
<feature type="transmembrane region" description="Helical" evidence="14">
    <location>
        <begin position="95"/>
        <end position="116"/>
    </location>
</feature>
<evidence type="ECO:0000256" key="11">
    <source>
        <dbReference type="ARBA" id="ARBA00023157"/>
    </source>
</evidence>
<feature type="transmembrane region" description="Helical" evidence="14">
    <location>
        <begin position="20"/>
        <end position="43"/>
    </location>
</feature>
<dbReference type="GO" id="GO:0005912">
    <property type="term" value="C:adherens junction"/>
    <property type="evidence" value="ECO:0007669"/>
    <property type="project" value="UniProtKB-SubCell"/>
</dbReference>
<organism evidence="15 16">
    <name type="scientific">Crassostrea virginica</name>
    <name type="common">Eastern oyster</name>
    <dbReference type="NCBI Taxonomy" id="6565"/>
    <lineage>
        <taxon>Eukaryota</taxon>
        <taxon>Metazoa</taxon>
        <taxon>Spiralia</taxon>
        <taxon>Lophotrochozoa</taxon>
        <taxon>Mollusca</taxon>
        <taxon>Bivalvia</taxon>
        <taxon>Autobranchia</taxon>
        <taxon>Pteriomorphia</taxon>
        <taxon>Ostreida</taxon>
        <taxon>Ostreoidea</taxon>
        <taxon>Ostreidae</taxon>
        <taxon>Crassostrea</taxon>
    </lineage>
</organism>
<dbReference type="InterPro" id="IPR000301">
    <property type="entry name" value="Tetraspanin_animals"/>
</dbReference>
<dbReference type="KEGG" id="cvn:111101374"/>
<dbReference type="PANTHER" id="PTHR19282:SF544">
    <property type="entry name" value="TETRASPANIN"/>
    <property type="match status" value="1"/>
</dbReference>
<dbReference type="InterPro" id="IPR018499">
    <property type="entry name" value="Tetraspanin/Peripherin"/>
</dbReference>
<gene>
    <name evidence="16" type="primary">LOC111101374</name>
</gene>
<dbReference type="Pfam" id="PF00335">
    <property type="entry name" value="Tetraspanin"/>
    <property type="match status" value="1"/>
</dbReference>
<dbReference type="PANTHER" id="PTHR19282">
    <property type="entry name" value="TETRASPANIN"/>
    <property type="match status" value="1"/>
</dbReference>
<evidence type="ECO:0000256" key="2">
    <source>
        <dbReference type="ARBA" id="ARBA00004536"/>
    </source>
</evidence>
<dbReference type="GO" id="GO:0065003">
    <property type="term" value="P:protein-containing complex assembly"/>
    <property type="evidence" value="ECO:0007669"/>
    <property type="project" value="UniProtKB-ARBA"/>
</dbReference>
<dbReference type="PIRSF" id="PIRSF002419">
    <property type="entry name" value="Tetraspanin"/>
    <property type="match status" value="1"/>
</dbReference>
<evidence type="ECO:0000256" key="6">
    <source>
        <dbReference type="ARBA" id="ARBA00022490"/>
    </source>
</evidence>
<keyword evidence="8" id="KW-0965">Cell junction</keyword>
<dbReference type="RefSeq" id="XP_022289551.1">
    <property type="nucleotide sequence ID" value="XM_022433843.1"/>
</dbReference>
<keyword evidence="11 13" id="KW-1015">Disulfide bond</keyword>
<reference evidence="16" key="1">
    <citation type="submission" date="2025-08" db="UniProtKB">
        <authorList>
            <consortium name="RefSeq"/>
        </authorList>
    </citation>
    <scope>IDENTIFICATION</scope>
    <source>
        <tissue evidence="16">Whole sample</tissue>
    </source>
</reference>
<evidence type="ECO:0000256" key="14">
    <source>
        <dbReference type="RuleBase" id="RU361218"/>
    </source>
</evidence>
<keyword evidence="5" id="KW-1003">Cell membrane</keyword>
<dbReference type="InterPro" id="IPR008952">
    <property type="entry name" value="Tetraspanin_EC2_sf"/>
</dbReference>
<comment type="similarity">
    <text evidence="4 14">Belongs to the tetraspanin (TM4SF) family.</text>
</comment>
<proteinExistence type="inferred from homology"/>
<evidence type="ECO:0000313" key="16">
    <source>
        <dbReference type="RefSeq" id="XP_022289551.1"/>
    </source>
</evidence>
<dbReference type="GO" id="GO:0005737">
    <property type="term" value="C:cytoplasm"/>
    <property type="evidence" value="ECO:0007669"/>
    <property type="project" value="UniProtKB-SubCell"/>
</dbReference>
<evidence type="ECO:0000256" key="9">
    <source>
        <dbReference type="ARBA" id="ARBA00022989"/>
    </source>
</evidence>
<protein>
    <recommendedName>
        <fullName evidence="14">Tetraspanin</fullName>
    </recommendedName>
</protein>
<keyword evidence="15" id="KW-1185">Reference proteome</keyword>
<comment type="subcellular location">
    <subcellularLocation>
        <location evidence="2">Cell junction</location>
        <location evidence="2">Adherens junction</location>
    </subcellularLocation>
    <subcellularLocation>
        <location evidence="3">Cell membrane</location>
        <topology evidence="3">Multi-pass membrane protein</topology>
    </subcellularLocation>
    <subcellularLocation>
        <location evidence="1">Cytoplasm</location>
    </subcellularLocation>
    <subcellularLocation>
        <location evidence="14">Membrane</location>
        <topology evidence="14">Multi-pass membrane protein</topology>
    </subcellularLocation>
</comment>
<dbReference type="GO" id="GO:0046930">
    <property type="term" value="C:pore complex"/>
    <property type="evidence" value="ECO:0007669"/>
    <property type="project" value="UniProtKB-ARBA"/>
</dbReference>
<evidence type="ECO:0000313" key="15">
    <source>
        <dbReference type="Proteomes" id="UP000694844"/>
    </source>
</evidence>
<dbReference type="GO" id="GO:0072659">
    <property type="term" value="P:protein localization to plasma membrane"/>
    <property type="evidence" value="ECO:0007669"/>
    <property type="project" value="UniProtKB-ARBA"/>
</dbReference>
<sequence length="283" mass="31974">MAPGRRASDRSSVNPCLKYFIFLFNFVFLLVGVATIGLTSWIIHEKNKKITTFIDVVLDPSLLLLISGVIGTIIAYLGAIGALREQQTMLTIYNHLVTLCIFIQVVGIVFVFLFYYDQSILISLKIYPDQAFNDAILRYRDDPDQQDFIDGWQKDMDCCGFSDDDDGYKAWNKNMYFNCSNDNKSAESCAVPWSCCVLKDGDRLNLLCGSGALKQTSSSILKDQIYTRGCLKAVRDWIGSNLFVFGCIIIGVLIPQMASICVARNLNDQISIQKSKWRYSHER</sequence>
<keyword evidence="7 14" id="KW-0812">Transmembrane</keyword>
<feature type="transmembrane region" description="Helical" evidence="14">
    <location>
        <begin position="242"/>
        <end position="266"/>
    </location>
</feature>
<dbReference type="PRINTS" id="PR00259">
    <property type="entry name" value="TMFOUR"/>
</dbReference>
<evidence type="ECO:0000256" key="4">
    <source>
        <dbReference type="ARBA" id="ARBA00006840"/>
    </source>
</evidence>
<evidence type="ECO:0000256" key="1">
    <source>
        <dbReference type="ARBA" id="ARBA00004496"/>
    </source>
</evidence>
<dbReference type="Gene3D" id="1.10.1450.10">
    <property type="entry name" value="Tetraspanin"/>
    <property type="match status" value="1"/>
</dbReference>
<dbReference type="FunFam" id="1.10.1450.10:FF:000007">
    <property type="entry name" value="Tetraspanin"/>
    <property type="match status" value="1"/>
</dbReference>
<accession>A0A8B8ADL2</accession>
<dbReference type="OrthoDB" id="2014092at2759"/>
<evidence type="ECO:0000256" key="10">
    <source>
        <dbReference type="ARBA" id="ARBA00023136"/>
    </source>
</evidence>
<dbReference type="GO" id="GO:0019899">
    <property type="term" value="F:enzyme binding"/>
    <property type="evidence" value="ECO:0007669"/>
    <property type="project" value="UniProtKB-ARBA"/>
</dbReference>
<evidence type="ECO:0000256" key="5">
    <source>
        <dbReference type="ARBA" id="ARBA00022475"/>
    </source>
</evidence>
<name>A0A8B8ADL2_CRAVI</name>
<keyword evidence="9 14" id="KW-1133">Transmembrane helix</keyword>
<keyword evidence="6" id="KW-0963">Cytoplasm</keyword>
<feature type="disulfide bond" evidence="13">
    <location>
        <begin position="159"/>
        <end position="179"/>
    </location>
</feature>
<feature type="transmembrane region" description="Helical" evidence="14">
    <location>
        <begin position="63"/>
        <end position="83"/>
    </location>
</feature>
<evidence type="ECO:0000256" key="7">
    <source>
        <dbReference type="ARBA" id="ARBA00022692"/>
    </source>
</evidence>
<dbReference type="GeneID" id="111101374"/>
<dbReference type="SUPFAM" id="SSF48652">
    <property type="entry name" value="Tetraspanin"/>
    <property type="match status" value="1"/>
</dbReference>